<feature type="signal peptide" evidence="1">
    <location>
        <begin position="1"/>
        <end position="20"/>
    </location>
</feature>
<feature type="chain" id="PRO_5009602820" evidence="1">
    <location>
        <begin position="21"/>
        <end position="104"/>
    </location>
</feature>
<protein>
    <submittedName>
        <fullName evidence="2">Uncharacterized protein</fullName>
    </submittedName>
</protein>
<comment type="caution">
    <text evidence="2">The sequence shown here is derived from an EMBL/GenBank/DDBJ whole genome shotgun (WGS) entry which is preliminary data.</text>
</comment>
<dbReference type="AlphaFoldDB" id="A0A1G4BF80"/>
<dbReference type="OrthoDB" id="4808376at2759"/>
<evidence type="ECO:0000313" key="3">
    <source>
        <dbReference type="Proteomes" id="UP000176998"/>
    </source>
</evidence>
<accession>A0A1G4BF80</accession>
<evidence type="ECO:0000256" key="1">
    <source>
        <dbReference type="SAM" id="SignalP"/>
    </source>
</evidence>
<organism evidence="2 3">
    <name type="scientific">Colletotrichum orchidophilum</name>
    <dbReference type="NCBI Taxonomy" id="1209926"/>
    <lineage>
        <taxon>Eukaryota</taxon>
        <taxon>Fungi</taxon>
        <taxon>Dikarya</taxon>
        <taxon>Ascomycota</taxon>
        <taxon>Pezizomycotina</taxon>
        <taxon>Sordariomycetes</taxon>
        <taxon>Hypocreomycetidae</taxon>
        <taxon>Glomerellales</taxon>
        <taxon>Glomerellaceae</taxon>
        <taxon>Colletotrichum</taxon>
    </lineage>
</organism>
<dbReference type="EMBL" id="MJBS01000031">
    <property type="protein sequence ID" value="OHF00024.1"/>
    <property type="molecule type" value="Genomic_DNA"/>
</dbReference>
<sequence>MMFLHSRLIGVFAFALAASAAPTTCPPAEEPAQDQCIGVACPENTYCKVFNFRLEHPVACKSNGTVPADAQTCGEVICPIGKTCCNSPCGVCANPGESCLEWVC</sequence>
<evidence type="ECO:0000313" key="2">
    <source>
        <dbReference type="EMBL" id="OHF00024.1"/>
    </source>
</evidence>
<dbReference type="Proteomes" id="UP000176998">
    <property type="component" value="Unassembled WGS sequence"/>
</dbReference>
<name>A0A1G4BF80_9PEZI</name>
<dbReference type="RefSeq" id="XP_022477168.1">
    <property type="nucleotide sequence ID" value="XM_022616317.1"/>
</dbReference>
<proteinExistence type="predicted"/>
<keyword evidence="1" id="KW-0732">Signal</keyword>
<gene>
    <name evidence="2" type="ORF">CORC01_04670</name>
</gene>
<keyword evidence="3" id="KW-1185">Reference proteome</keyword>
<dbReference type="GeneID" id="34557827"/>
<reference evidence="2 3" key="1">
    <citation type="submission" date="2016-09" db="EMBL/GenBank/DDBJ databases">
        <authorList>
            <person name="Capua I."/>
            <person name="De Benedictis P."/>
            <person name="Joannis T."/>
            <person name="Lombin L.H."/>
            <person name="Cattoli G."/>
        </authorList>
    </citation>
    <scope>NUCLEOTIDE SEQUENCE [LARGE SCALE GENOMIC DNA]</scope>
    <source>
        <strain evidence="2 3">IMI 309357</strain>
    </source>
</reference>